<evidence type="ECO:0000313" key="3">
    <source>
        <dbReference type="Proteomes" id="UP000245699"/>
    </source>
</evidence>
<dbReference type="AlphaFoldDB" id="A0A2T9YU47"/>
<dbReference type="EMBL" id="MBFT01000167">
    <property type="protein sequence ID" value="PVU95826.1"/>
    <property type="molecule type" value="Genomic_DNA"/>
</dbReference>
<dbReference type="Proteomes" id="UP000245699">
    <property type="component" value="Unassembled WGS sequence"/>
</dbReference>
<keyword evidence="3" id="KW-1185">Reference proteome</keyword>
<name>A0A2T9YU47_9FUNG</name>
<protein>
    <submittedName>
        <fullName evidence="2">Uncharacterized protein</fullName>
    </submittedName>
</protein>
<evidence type="ECO:0000313" key="2">
    <source>
        <dbReference type="EMBL" id="PVU95826.1"/>
    </source>
</evidence>
<proteinExistence type="predicted"/>
<reference evidence="2 3" key="1">
    <citation type="journal article" date="2018" name="MBio">
        <title>Comparative Genomics Reveals the Core Gene Toolbox for the Fungus-Insect Symbiosis.</title>
        <authorList>
            <person name="Wang Y."/>
            <person name="Stata M."/>
            <person name="Wang W."/>
            <person name="Stajich J.E."/>
            <person name="White M.M."/>
            <person name="Moncalvo J.M."/>
        </authorList>
    </citation>
    <scope>NUCLEOTIDE SEQUENCE [LARGE SCALE GENOMIC DNA]</scope>
    <source>
        <strain evidence="2 3">AUS-77-4</strain>
    </source>
</reference>
<comment type="caution">
    <text evidence="2">The sequence shown here is derived from an EMBL/GenBank/DDBJ whole genome shotgun (WGS) entry which is preliminary data.</text>
</comment>
<gene>
    <name evidence="2" type="ORF">BB559_002583</name>
</gene>
<evidence type="ECO:0000256" key="1">
    <source>
        <dbReference type="SAM" id="Coils"/>
    </source>
</evidence>
<sequence>MDQSENFKLAQKISDWATNELGYRKPVSLIEAEGNEKIDEWRIKKSINFGIPSYKKRREYKELTEAQEEEKVIEKNIFDANERNKLLEARIYELEKKINEQKKVNKTKALINKLGNINSEESIKEIKDLDMLTSVVKDKTDFLSKPNKKNVENYSDYLSTVNDSFAKGKMEWIKIKDSKEQEKNILIENVIENMKKLHLKHLEKKLEVDGIEKKYTENLEHFNSEYNRIISIINQKLAHIDQDSIRNGVTSIIHKIAVQNLENINIHGKQTHRKMDIDIHDQDYKSEEIFENIEKMNISGSSVQNKIRLEKTDFEKNIEELGNFELGFSRVTTKTKLLVEEELVPNINKLITNMQGYQDSLKNKLESTAKLDPAVLSSSTGEAEDIEDYEKLGIYGPKFKHIVLEKFSNSGKTKAEFDKLVKLCSEEIALCGVDIKHVDAIDVARKYSDLIIRDVTEWSSKLEGKTESGEKLVNQTSETCDTISQLFELNSTLYTKPIVPWHTRNHTQYNEYLSHLHTL</sequence>
<organism evidence="2 3">
    <name type="scientific">Furculomyces boomerangus</name>
    <dbReference type="NCBI Taxonomy" id="61424"/>
    <lineage>
        <taxon>Eukaryota</taxon>
        <taxon>Fungi</taxon>
        <taxon>Fungi incertae sedis</taxon>
        <taxon>Zoopagomycota</taxon>
        <taxon>Kickxellomycotina</taxon>
        <taxon>Harpellomycetes</taxon>
        <taxon>Harpellales</taxon>
        <taxon>Harpellaceae</taxon>
        <taxon>Furculomyces</taxon>
    </lineage>
</organism>
<keyword evidence="1" id="KW-0175">Coiled coil</keyword>
<dbReference type="OrthoDB" id="5589194at2759"/>
<feature type="coiled-coil region" evidence="1">
    <location>
        <begin position="56"/>
        <end position="104"/>
    </location>
</feature>
<accession>A0A2T9YU47</accession>